<evidence type="ECO:0000313" key="2">
    <source>
        <dbReference type="Proteomes" id="UP001604277"/>
    </source>
</evidence>
<evidence type="ECO:0000313" key="1">
    <source>
        <dbReference type="EMBL" id="KAL2457104.1"/>
    </source>
</evidence>
<comment type="caution">
    <text evidence="1">The sequence shown here is derived from an EMBL/GenBank/DDBJ whole genome shotgun (WGS) entry which is preliminary data.</text>
</comment>
<proteinExistence type="predicted"/>
<sequence length="136" mass="15288">MKAKLIPISLKGALSSTFYSTVIYGFKMVKGSPNLIDLIHRSHGIEFYLCCFPSLGVELSVDENWPCAFAPSPVTYLCLEPVVFYQLKPLVGQRVSRLWNGQHLYPIPKLQLLLMKVKILMSTRLKDQIGHGLGSH</sequence>
<reference evidence="2" key="1">
    <citation type="submission" date="2024-07" db="EMBL/GenBank/DDBJ databases">
        <title>Two chromosome-level genome assemblies of Korean endemic species Abeliophyllum distichum and Forsythia ovata (Oleaceae).</title>
        <authorList>
            <person name="Jang H."/>
        </authorList>
    </citation>
    <scope>NUCLEOTIDE SEQUENCE [LARGE SCALE GENOMIC DNA]</scope>
</reference>
<dbReference type="EMBL" id="JBFOLJ010000045">
    <property type="protein sequence ID" value="KAL2457104.1"/>
    <property type="molecule type" value="Genomic_DNA"/>
</dbReference>
<gene>
    <name evidence="1" type="ORF">Fot_56515</name>
</gene>
<organism evidence="1 2">
    <name type="scientific">Forsythia ovata</name>
    <dbReference type="NCBI Taxonomy" id="205694"/>
    <lineage>
        <taxon>Eukaryota</taxon>
        <taxon>Viridiplantae</taxon>
        <taxon>Streptophyta</taxon>
        <taxon>Embryophyta</taxon>
        <taxon>Tracheophyta</taxon>
        <taxon>Spermatophyta</taxon>
        <taxon>Magnoliopsida</taxon>
        <taxon>eudicotyledons</taxon>
        <taxon>Gunneridae</taxon>
        <taxon>Pentapetalae</taxon>
        <taxon>asterids</taxon>
        <taxon>lamiids</taxon>
        <taxon>Lamiales</taxon>
        <taxon>Oleaceae</taxon>
        <taxon>Forsythieae</taxon>
        <taxon>Forsythia</taxon>
    </lineage>
</organism>
<protein>
    <submittedName>
        <fullName evidence="1">Uncharacterized protein</fullName>
    </submittedName>
</protein>
<accession>A0ABD1P1T8</accession>
<name>A0ABD1P1T8_9LAMI</name>
<keyword evidence="2" id="KW-1185">Reference proteome</keyword>
<dbReference type="Proteomes" id="UP001604277">
    <property type="component" value="Unassembled WGS sequence"/>
</dbReference>
<dbReference type="AlphaFoldDB" id="A0ABD1P1T8"/>